<name>A0A1G4JP43_9SACH</name>
<proteinExistence type="predicted"/>
<gene>
    <name evidence="1" type="ORF">LANO_0E01112G</name>
</gene>
<reference evidence="2" key="1">
    <citation type="submission" date="2016-03" db="EMBL/GenBank/DDBJ databases">
        <authorList>
            <person name="Devillers Hugo."/>
        </authorList>
    </citation>
    <scope>NUCLEOTIDE SEQUENCE [LARGE SCALE GENOMIC DNA]</scope>
</reference>
<dbReference type="AlphaFoldDB" id="A0A1G4JP43"/>
<accession>A0A1G4JP43</accession>
<dbReference type="EMBL" id="LT598451">
    <property type="protein sequence ID" value="SCU92492.1"/>
    <property type="molecule type" value="Genomic_DNA"/>
</dbReference>
<evidence type="ECO:0000313" key="2">
    <source>
        <dbReference type="Proteomes" id="UP000189911"/>
    </source>
</evidence>
<dbReference type="InterPro" id="IPR038605">
    <property type="entry name" value="Pba1_sf"/>
</dbReference>
<dbReference type="Pfam" id="PF10450">
    <property type="entry name" value="POC1"/>
    <property type="match status" value="1"/>
</dbReference>
<evidence type="ECO:0000313" key="1">
    <source>
        <dbReference type="EMBL" id="SCU92492.1"/>
    </source>
</evidence>
<dbReference type="InterPro" id="IPR018855">
    <property type="entry name" value="Psome_chaperone_1_fun"/>
</dbReference>
<sequence>MLFKQWNDFSEPRHHMDAPLEDDEDFESLQLATLPEVKLEQPIVFSKYKRIIITTKVFRSLFSSKLAHANQVSKFQIQWHTKGKDHLMYREDFQVQEDNSSKSESRLLEFPVEQIDSESLFVSVAEDFLHVPPIALNLLSKEIAKLCAAPLDILLIGSSDRIEEIKQVGFPTTEQRYGLPGLNPPEFLTNFTASIMTQLISNKVHFHGYVAPSEGPSGYEKLSMETMDQLIDLCWSESRGSNREMYVKECHRNWKLNGTAMGAQSGLYL</sequence>
<protein>
    <submittedName>
        <fullName evidence="1">LANO_0E01112g1_1</fullName>
    </submittedName>
</protein>
<dbReference type="Gene3D" id="3.40.50.12120">
    <property type="entry name" value="POC1 chaperone"/>
    <property type="match status" value="1"/>
</dbReference>
<keyword evidence="2" id="KW-1185">Reference proteome</keyword>
<organism evidence="1 2">
    <name type="scientific">Lachancea nothofagi CBS 11611</name>
    <dbReference type="NCBI Taxonomy" id="1266666"/>
    <lineage>
        <taxon>Eukaryota</taxon>
        <taxon>Fungi</taxon>
        <taxon>Dikarya</taxon>
        <taxon>Ascomycota</taxon>
        <taxon>Saccharomycotina</taxon>
        <taxon>Saccharomycetes</taxon>
        <taxon>Saccharomycetales</taxon>
        <taxon>Saccharomycetaceae</taxon>
        <taxon>Lachancea</taxon>
    </lineage>
</organism>
<dbReference type="GO" id="GO:0043248">
    <property type="term" value="P:proteasome assembly"/>
    <property type="evidence" value="ECO:0007669"/>
    <property type="project" value="InterPro"/>
</dbReference>
<dbReference type="Proteomes" id="UP000189911">
    <property type="component" value="Chromosome E"/>
</dbReference>
<dbReference type="OrthoDB" id="4062897at2759"/>